<dbReference type="OrthoDB" id="45365at2759"/>
<sequence>GNFDRIRGPYVMTRSSVEVYDPQHDKWDFKAIMWELDVPPYQIVDVNRKLYSSGDSFKLWKGYIEAYDEKQNIWNGVNESNLHCKMPWEASGLRLQVYVFDTTANGDERRTFEPVEEERERKLCGRC</sequence>
<dbReference type="Gramene" id="OE9A116327T1">
    <property type="protein sequence ID" value="OE9A116327C1"/>
    <property type="gene ID" value="OE9A116327"/>
</dbReference>
<dbReference type="SUPFAM" id="SSF117281">
    <property type="entry name" value="Kelch motif"/>
    <property type="match status" value="1"/>
</dbReference>
<proteinExistence type="predicted"/>
<dbReference type="AlphaFoldDB" id="A0A8S0TGG5"/>
<gene>
    <name evidence="1" type="ORF">OLEA9_A116327</name>
</gene>
<evidence type="ECO:0000313" key="2">
    <source>
        <dbReference type="Proteomes" id="UP000594638"/>
    </source>
</evidence>
<feature type="non-terminal residue" evidence="1">
    <location>
        <position position="127"/>
    </location>
</feature>
<dbReference type="PANTHER" id="PTHR47365">
    <property type="entry name" value="PLANT PROTEIN, PUTATIVE-RELATED"/>
    <property type="match status" value="1"/>
</dbReference>
<accession>A0A8S0TGG5</accession>
<reference evidence="1 2" key="1">
    <citation type="submission" date="2019-12" db="EMBL/GenBank/DDBJ databases">
        <authorList>
            <person name="Alioto T."/>
            <person name="Alioto T."/>
            <person name="Gomez Garrido J."/>
        </authorList>
    </citation>
    <scope>NUCLEOTIDE SEQUENCE [LARGE SCALE GENOMIC DNA]</scope>
</reference>
<dbReference type="InterPro" id="IPR015915">
    <property type="entry name" value="Kelch-typ_b-propeller"/>
</dbReference>
<dbReference type="PANTHER" id="PTHR47365:SF2">
    <property type="entry name" value="KELCH-LIKE PROTEIN 23"/>
    <property type="match status" value="1"/>
</dbReference>
<organism evidence="1 2">
    <name type="scientific">Olea europaea subsp. europaea</name>
    <dbReference type="NCBI Taxonomy" id="158383"/>
    <lineage>
        <taxon>Eukaryota</taxon>
        <taxon>Viridiplantae</taxon>
        <taxon>Streptophyta</taxon>
        <taxon>Embryophyta</taxon>
        <taxon>Tracheophyta</taxon>
        <taxon>Spermatophyta</taxon>
        <taxon>Magnoliopsida</taxon>
        <taxon>eudicotyledons</taxon>
        <taxon>Gunneridae</taxon>
        <taxon>Pentapetalae</taxon>
        <taxon>asterids</taxon>
        <taxon>lamiids</taxon>
        <taxon>Lamiales</taxon>
        <taxon>Oleaceae</taxon>
        <taxon>Oleeae</taxon>
        <taxon>Olea</taxon>
    </lineage>
</organism>
<keyword evidence="2" id="KW-1185">Reference proteome</keyword>
<dbReference type="Proteomes" id="UP000594638">
    <property type="component" value="Unassembled WGS sequence"/>
</dbReference>
<comment type="caution">
    <text evidence="1">The sequence shown here is derived from an EMBL/GenBank/DDBJ whole genome shotgun (WGS) entry which is preliminary data.</text>
</comment>
<evidence type="ECO:0000313" key="1">
    <source>
        <dbReference type="EMBL" id="CAA3004579.1"/>
    </source>
</evidence>
<protein>
    <submittedName>
        <fullName evidence="1">Kelch 8</fullName>
    </submittedName>
</protein>
<dbReference type="EMBL" id="CACTIH010006294">
    <property type="protein sequence ID" value="CAA3004579.1"/>
    <property type="molecule type" value="Genomic_DNA"/>
</dbReference>
<name>A0A8S0TGG5_OLEEU</name>